<evidence type="ECO:0000256" key="3">
    <source>
        <dbReference type="ARBA" id="ARBA00046280"/>
    </source>
</evidence>
<proteinExistence type="inferred from homology"/>
<accession>A0A0V0QBT6</accession>
<dbReference type="InterPro" id="IPR010908">
    <property type="entry name" value="Longin_dom"/>
</dbReference>
<dbReference type="InterPro" id="IPR051097">
    <property type="entry name" value="Synaptobrevin-like_transport"/>
</dbReference>
<sequence length="153" mass="17670">MSIIYTLIGKGQDIILVDYTNSFGNFAQITKNIMKKIETETSHSYMYNEKYYFHYINQAGVTYMCMTEIPFQQKLAITYLKDIKNMFQQEFSQNQINLAINYSLNAAFSNILKQKMAGDYREQKEASTWKQMKTKVGLGIIFTTGVVGYLVLG</sequence>
<comment type="subcellular location">
    <subcellularLocation>
        <location evidence="3">Endomembrane system</location>
        <topology evidence="3">Single-pass type IV membrane protein</topology>
    </subcellularLocation>
</comment>
<dbReference type="GO" id="GO:0012505">
    <property type="term" value="C:endomembrane system"/>
    <property type="evidence" value="ECO:0007669"/>
    <property type="project" value="UniProtKB-SubCell"/>
</dbReference>
<keyword evidence="2" id="KW-0472">Membrane</keyword>
<comment type="similarity">
    <text evidence="1">Belongs to the synaptobrevin family.</text>
</comment>
<dbReference type="PROSITE" id="PS50859">
    <property type="entry name" value="LONGIN"/>
    <property type="match status" value="1"/>
</dbReference>
<dbReference type="PANTHER" id="PTHR21136:SF168">
    <property type="entry name" value="VESICLE-ASSOCIATED MEMBRANE PROTEIN 9"/>
    <property type="match status" value="1"/>
</dbReference>
<dbReference type="InParanoid" id="A0A0V0QBT6"/>
<reference evidence="5 6" key="1">
    <citation type="journal article" date="2015" name="Sci. Rep.">
        <title>Genome of the facultative scuticociliatosis pathogen Pseudocohnilembus persalinus provides insight into its virulence through horizontal gene transfer.</title>
        <authorList>
            <person name="Xiong J."/>
            <person name="Wang G."/>
            <person name="Cheng J."/>
            <person name="Tian M."/>
            <person name="Pan X."/>
            <person name="Warren A."/>
            <person name="Jiang C."/>
            <person name="Yuan D."/>
            <person name="Miao W."/>
        </authorList>
    </citation>
    <scope>NUCLEOTIDE SEQUENCE [LARGE SCALE GENOMIC DNA]</scope>
    <source>
        <strain evidence="5">36N120E</strain>
    </source>
</reference>
<dbReference type="Pfam" id="PF13774">
    <property type="entry name" value="Longin"/>
    <property type="match status" value="1"/>
</dbReference>
<evidence type="ECO:0000259" key="4">
    <source>
        <dbReference type="PROSITE" id="PS50859"/>
    </source>
</evidence>
<dbReference type="AlphaFoldDB" id="A0A0V0QBT6"/>
<dbReference type="FunCoup" id="A0A0V0QBT6">
    <property type="interactions" value="198"/>
</dbReference>
<evidence type="ECO:0000313" key="5">
    <source>
        <dbReference type="EMBL" id="KRW99709.1"/>
    </source>
</evidence>
<dbReference type="SUPFAM" id="SSF64356">
    <property type="entry name" value="SNARE-like"/>
    <property type="match status" value="1"/>
</dbReference>
<dbReference type="OrthoDB" id="312685at2759"/>
<evidence type="ECO:0000256" key="2">
    <source>
        <dbReference type="ARBA" id="ARBA00023136"/>
    </source>
</evidence>
<keyword evidence="6" id="KW-1185">Reference proteome</keyword>
<protein>
    <submittedName>
        <fullName evidence="5">Longin-like domain</fullName>
    </submittedName>
</protein>
<comment type="caution">
    <text evidence="5">The sequence shown here is derived from an EMBL/GenBank/DDBJ whole genome shotgun (WGS) entry which is preliminary data.</text>
</comment>
<dbReference type="InterPro" id="IPR011012">
    <property type="entry name" value="Longin-like_dom_sf"/>
</dbReference>
<feature type="domain" description="Longin" evidence="4">
    <location>
        <begin position="3"/>
        <end position="112"/>
    </location>
</feature>
<dbReference type="PANTHER" id="PTHR21136">
    <property type="entry name" value="SNARE PROTEINS"/>
    <property type="match status" value="1"/>
</dbReference>
<dbReference type="SMART" id="SM01270">
    <property type="entry name" value="Longin"/>
    <property type="match status" value="1"/>
</dbReference>
<evidence type="ECO:0000256" key="1">
    <source>
        <dbReference type="ARBA" id="ARBA00008025"/>
    </source>
</evidence>
<dbReference type="CDD" id="cd14824">
    <property type="entry name" value="Longin"/>
    <property type="match status" value="1"/>
</dbReference>
<dbReference type="Proteomes" id="UP000054937">
    <property type="component" value="Unassembled WGS sequence"/>
</dbReference>
<organism evidence="5 6">
    <name type="scientific">Pseudocohnilembus persalinus</name>
    <name type="common">Ciliate</name>
    <dbReference type="NCBI Taxonomy" id="266149"/>
    <lineage>
        <taxon>Eukaryota</taxon>
        <taxon>Sar</taxon>
        <taxon>Alveolata</taxon>
        <taxon>Ciliophora</taxon>
        <taxon>Intramacronucleata</taxon>
        <taxon>Oligohymenophorea</taxon>
        <taxon>Scuticociliatia</taxon>
        <taxon>Philasterida</taxon>
        <taxon>Pseudocohnilembidae</taxon>
        <taxon>Pseudocohnilembus</taxon>
    </lineage>
</organism>
<dbReference type="EMBL" id="LDAU01000204">
    <property type="protein sequence ID" value="KRW99709.1"/>
    <property type="molecule type" value="Genomic_DNA"/>
</dbReference>
<evidence type="ECO:0000313" key="6">
    <source>
        <dbReference type="Proteomes" id="UP000054937"/>
    </source>
</evidence>
<dbReference type="Gene3D" id="3.30.450.50">
    <property type="entry name" value="Longin domain"/>
    <property type="match status" value="1"/>
</dbReference>
<name>A0A0V0QBT6_PSEPJ</name>
<gene>
    <name evidence="5" type="ORF">PPERSA_07786</name>
</gene>